<dbReference type="InterPro" id="IPR030374">
    <property type="entry name" value="PABS"/>
</dbReference>
<evidence type="ECO:0000256" key="2">
    <source>
        <dbReference type="ARBA" id="ARBA00022679"/>
    </source>
</evidence>
<sequence length="253" mass="28305">MPDTADSHEFIKPFVYETLDTRALHFSICEIQSRMKVQQSDALDLAYTRTMMAFLLFVPRPQMLAMIGLGGGSLAKFCHRQLPDTRIEVVEINPHVIALRDQFQVPPDDARLRVRRGDGADFVRHTHDRLDVLLVDGFDHEGQPPALCSQTFYDDCRTALRADGLLVVNLHTAHPEFPLHAARLERAFDGEVLFVGDKDCSNTIAFAGHGALRGAPQAGAMCKPRPLARRAWDELLPAFTHVAATLQRQRDEG</sequence>
<dbReference type="PANTHER" id="PTHR43317">
    <property type="entry name" value="THERMOSPERMINE SYNTHASE ACAULIS5"/>
    <property type="match status" value="1"/>
</dbReference>
<name>A0ABU1YKA1_ROSSA</name>
<keyword evidence="7" id="KW-1185">Reference proteome</keyword>
<dbReference type="EMBL" id="JAVDXU010000001">
    <property type="protein sequence ID" value="MDR7269289.1"/>
    <property type="molecule type" value="Genomic_DNA"/>
</dbReference>
<feature type="domain" description="PABS" evidence="5">
    <location>
        <begin position="1"/>
        <end position="216"/>
    </location>
</feature>
<dbReference type="InterPro" id="IPR029063">
    <property type="entry name" value="SAM-dependent_MTases_sf"/>
</dbReference>
<gene>
    <name evidence="6" type="ORF">J2X20_001918</name>
</gene>
<dbReference type="Pfam" id="PF01564">
    <property type="entry name" value="Spermine_synth"/>
    <property type="match status" value="1"/>
</dbReference>
<keyword evidence="3 4" id="KW-0620">Polyamine biosynthesis</keyword>
<dbReference type="Proteomes" id="UP001180453">
    <property type="component" value="Unassembled WGS sequence"/>
</dbReference>
<dbReference type="GO" id="GO:0004766">
    <property type="term" value="F:spermidine synthase activity"/>
    <property type="evidence" value="ECO:0007669"/>
    <property type="project" value="UniProtKB-EC"/>
</dbReference>
<proteinExistence type="inferred from homology"/>
<keyword evidence="2 4" id="KW-0808">Transferase</keyword>
<organism evidence="6 7">
    <name type="scientific">Roseateles saccharophilus</name>
    <name type="common">Pseudomonas saccharophila</name>
    <dbReference type="NCBI Taxonomy" id="304"/>
    <lineage>
        <taxon>Bacteria</taxon>
        <taxon>Pseudomonadati</taxon>
        <taxon>Pseudomonadota</taxon>
        <taxon>Betaproteobacteria</taxon>
        <taxon>Burkholderiales</taxon>
        <taxon>Sphaerotilaceae</taxon>
        <taxon>Roseateles</taxon>
    </lineage>
</organism>
<evidence type="ECO:0000256" key="4">
    <source>
        <dbReference type="PROSITE-ProRule" id="PRU00354"/>
    </source>
</evidence>
<evidence type="ECO:0000313" key="7">
    <source>
        <dbReference type="Proteomes" id="UP001180453"/>
    </source>
</evidence>
<dbReference type="EC" id="2.5.1.16" evidence="6"/>
<evidence type="ECO:0000259" key="5">
    <source>
        <dbReference type="PROSITE" id="PS51006"/>
    </source>
</evidence>
<protein>
    <submittedName>
        <fullName evidence="6">Spermidine synthase</fullName>
        <ecNumber evidence="6">2.5.1.16</ecNumber>
    </submittedName>
</protein>
<comment type="caution">
    <text evidence="6">The sequence shown here is derived from an EMBL/GenBank/DDBJ whole genome shotgun (WGS) entry which is preliminary data.</text>
</comment>
<dbReference type="PANTHER" id="PTHR43317:SF11">
    <property type="entry name" value="POLYAMINE AMINOPROPYLTRANSFERASE 2"/>
    <property type="match status" value="1"/>
</dbReference>
<comment type="similarity">
    <text evidence="1">Belongs to the spermidine/spermine synthase family.</text>
</comment>
<evidence type="ECO:0000256" key="3">
    <source>
        <dbReference type="ARBA" id="ARBA00023115"/>
    </source>
</evidence>
<dbReference type="Gene3D" id="3.40.50.150">
    <property type="entry name" value="Vaccinia Virus protein VP39"/>
    <property type="match status" value="1"/>
</dbReference>
<dbReference type="RefSeq" id="WP_310263830.1">
    <property type="nucleotide sequence ID" value="NZ_JAVDXU010000001.1"/>
</dbReference>
<dbReference type="SUPFAM" id="SSF53335">
    <property type="entry name" value="S-adenosyl-L-methionine-dependent methyltransferases"/>
    <property type="match status" value="1"/>
</dbReference>
<feature type="active site" description="Proton acceptor" evidence="4">
    <location>
        <position position="136"/>
    </location>
</feature>
<dbReference type="PROSITE" id="PS51006">
    <property type="entry name" value="PABS_2"/>
    <property type="match status" value="1"/>
</dbReference>
<evidence type="ECO:0000313" key="6">
    <source>
        <dbReference type="EMBL" id="MDR7269289.1"/>
    </source>
</evidence>
<evidence type="ECO:0000256" key="1">
    <source>
        <dbReference type="ARBA" id="ARBA00007867"/>
    </source>
</evidence>
<dbReference type="CDD" id="cd02440">
    <property type="entry name" value="AdoMet_MTases"/>
    <property type="match status" value="1"/>
</dbReference>
<reference evidence="6 7" key="1">
    <citation type="submission" date="2023-07" db="EMBL/GenBank/DDBJ databases">
        <title>Sorghum-associated microbial communities from plants grown in Nebraska, USA.</title>
        <authorList>
            <person name="Schachtman D."/>
        </authorList>
    </citation>
    <scope>NUCLEOTIDE SEQUENCE [LARGE SCALE GENOMIC DNA]</scope>
    <source>
        <strain evidence="6 7">BE314</strain>
    </source>
</reference>
<accession>A0ABU1YKA1</accession>